<keyword evidence="1" id="KW-0472">Membrane</keyword>
<evidence type="ECO:0000256" key="2">
    <source>
        <dbReference type="SAM" id="SignalP"/>
    </source>
</evidence>
<gene>
    <name evidence="3" type="ORF">GFER_12900</name>
</gene>
<evidence type="ECO:0000313" key="4">
    <source>
        <dbReference type="Proteomes" id="UP000035068"/>
    </source>
</evidence>
<comment type="caution">
    <text evidence="3">The sequence shown here is derived from an EMBL/GenBank/DDBJ whole genome shotgun (WGS) entry which is preliminary data.</text>
</comment>
<feature type="signal peptide" evidence="2">
    <location>
        <begin position="1"/>
        <end position="23"/>
    </location>
</feature>
<keyword evidence="4" id="KW-1185">Reference proteome</keyword>
<organism evidence="3 4">
    <name type="scientific">Geoalkalibacter ferrihydriticus DSM 17813</name>
    <dbReference type="NCBI Taxonomy" id="1121915"/>
    <lineage>
        <taxon>Bacteria</taxon>
        <taxon>Pseudomonadati</taxon>
        <taxon>Thermodesulfobacteriota</taxon>
        <taxon>Desulfuromonadia</taxon>
        <taxon>Desulfuromonadales</taxon>
        <taxon>Geoalkalibacteraceae</taxon>
        <taxon>Geoalkalibacter</taxon>
    </lineage>
</organism>
<keyword evidence="2" id="KW-0732">Signal</keyword>
<protein>
    <recommendedName>
        <fullName evidence="5">CcmD family protein</fullName>
    </recommendedName>
</protein>
<reference evidence="3 4" key="1">
    <citation type="submission" date="2014-12" db="EMBL/GenBank/DDBJ databases">
        <title>Genomes of Geoalkalibacter ferrihydriticus and Geoalkalibacter subterraneus, two haloalkaliphilic metal-reducing members of the Geobacteraceae.</title>
        <authorList>
            <person name="Badalamenti J.P."/>
            <person name="Torres C.I."/>
            <person name="Krajmalnik-Brown R."/>
            <person name="Bond D.R."/>
        </authorList>
    </citation>
    <scope>NUCLEOTIDE SEQUENCE [LARGE SCALE GENOMIC DNA]</scope>
    <source>
        <strain evidence="3 4">DSM 17813</strain>
    </source>
</reference>
<evidence type="ECO:0000256" key="1">
    <source>
        <dbReference type="SAM" id="Phobius"/>
    </source>
</evidence>
<sequence>MKKFLEISAVLSFLLISSSASFAASGQIQGPGSLFFVLLTCFLAYCSLLVGLQLTRTIRLVLKRP</sequence>
<accession>A0A0C2EC47</accession>
<dbReference type="AlphaFoldDB" id="A0A0C2EC47"/>
<proteinExistence type="predicted"/>
<evidence type="ECO:0000313" key="3">
    <source>
        <dbReference type="EMBL" id="KIH76123.1"/>
    </source>
</evidence>
<keyword evidence="1" id="KW-1133">Transmembrane helix</keyword>
<dbReference type="Proteomes" id="UP000035068">
    <property type="component" value="Unassembled WGS sequence"/>
</dbReference>
<dbReference type="EMBL" id="JWJD01000005">
    <property type="protein sequence ID" value="KIH76123.1"/>
    <property type="molecule type" value="Genomic_DNA"/>
</dbReference>
<feature type="transmembrane region" description="Helical" evidence="1">
    <location>
        <begin position="33"/>
        <end position="54"/>
    </location>
</feature>
<keyword evidence="1" id="KW-0812">Transmembrane</keyword>
<dbReference type="RefSeq" id="WP_040100081.1">
    <property type="nucleotide sequence ID" value="NZ_JWJD01000005.1"/>
</dbReference>
<feature type="chain" id="PRO_5002147917" description="CcmD family protein" evidence="2">
    <location>
        <begin position="24"/>
        <end position="65"/>
    </location>
</feature>
<evidence type="ECO:0008006" key="5">
    <source>
        <dbReference type="Google" id="ProtNLM"/>
    </source>
</evidence>
<name>A0A0C2EC47_9BACT</name>